<evidence type="ECO:0000256" key="1">
    <source>
        <dbReference type="SAM" id="MobiDB-lite"/>
    </source>
</evidence>
<evidence type="ECO:0008006" key="4">
    <source>
        <dbReference type="Google" id="ProtNLM"/>
    </source>
</evidence>
<name>A0A3P9K929_ORYLA</name>
<dbReference type="PANTHER" id="PTHR36686:SF1">
    <property type="entry name" value="SYNAPTONEMAL COMPLEX CENTRAL ELEMENT PROTEIN 3"/>
    <property type="match status" value="1"/>
</dbReference>
<dbReference type="GO" id="GO:0007283">
    <property type="term" value="P:spermatogenesis"/>
    <property type="evidence" value="ECO:0007669"/>
    <property type="project" value="InterPro"/>
</dbReference>
<dbReference type="Ensembl" id="ENSORLT00020007244.1">
    <property type="protein sequence ID" value="ENSORLP00020004872.1"/>
    <property type="gene ID" value="ENSORLG00020005667.1"/>
</dbReference>
<dbReference type="GO" id="GO:0007130">
    <property type="term" value="P:synaptonemal complex assembly"/>
    <property type="evidence" value="ECO:0007669"/>
    <property type="project" value="InterPro"/>
</dbReference>
<sequence length="95" mass="10491">MSDSSSASELPGRNDDVLELNKNLERMVEDTENMSAQLTWMAYDMVALRTNPEEGASMRQLEEAYQRCRAAVFGDSAPEPEGETDSASAKKPAEM</sequence>
<dbReference type="PANTHER" id="PTHR36686">
    <property type="entry name" value="SYNAPTONEMAL COMPLEX CENTRAL ELEMENT PROTEIN 3"/>
    <property type="match status" value="1"/>
</dbReference>
<reference evidence="2 3" key="2">
    <citation type="submission" date="2017-04" db="EMBL/GenBank/DDBJ databases">
        <title>CpG methylation of centromeres and impact of large insertions on vertebrate speciation.</title>
        <authorList>
            <person name="Ichikawa K."/>
            <person name="Yoshimura J."/>
            <person name="Morishita S."/>
        </authorList>
    </citation>
    <scope>NUCLEOTIDE SEQUENCE</scope>
    <source>
        <strain evidence="2 3">HNI</strain>
    </source>
</reference>
<proteinExistence type="predicted"/>
<reference evidence="2" key="4">
    <citation type="submission" date="2025-09" db="UniProtKB">
        <authorList>
            <consortium name="Ensembl"/>
        </authorList>
    </citation>
    <scope>IDENTIFICATION</scope>
    <source>
        <strain evidence="2">HNI</strain>
    </source>
</reference>
<organism evidence="2 3">
    <name type="scientific">Oryzias latipes</name>
    <name type="common">Japanese rice fish</name>
    <name type="synonym">Japanese killifish</name>
    <dbReference type="NCBI Taxonomy" id="8090"/>
    <lineage>
        <taxon>Eukaryota</taxon>
        <taxon>Metazoa</taxon>
        <taxon>Chordata</taxon>
        <taxon>Craniata</taxon>
        <taxon>Vertebrata</taxon>
        <taxon>Euteleostomi</taxon>
        <taxon>Actinopterygii</taxon>
        <taxon>Neopterygii</taxon>
        <taxon>Teleostei</taxon>
        <taxon>Neoteleostei</taxon>
        <taxon>Acanthomorphata</taxon>
        <taxon>Ovalentaria</taxon>
        <taxon>Atherinomorphae</taxon>
        <taxon>Beloniformes</taxon>
        <taxon>Adrianichthyidae</taxon>
        <taxon>Oryziinae</taxon>
        <taxon>Oryzias</taxon>
    </lineage>
</organism>
<protein>
    <recommendedName>
        <fullName evidence="4">Synaptonemal complex central element protein 3</fullName>
    </recommendedName>
</protein>
<reference key="1">
    <citation type="journal article" date="2007" name="Nature">
        <title>The medaka draft genome and insights into vertebrate genome evolution.</title>
        <authorList>
            <person name="Kasahara M."/>
            <person name="Naruse K."/>
            <person name="Sasaki S."/>
            <person name="Nakatani Y."/>
            <person name="Qu W."/>
            <person name="Ahsan B."/>
            <person name="Yamada T."/>
            <person name="Nagayasu Y."/>
            <person name="Doi K."/>
            <person name="Kasai Y."/>
            <person name="Jindo T."/>
            <person name="Kobayashi D."/>
            <person name="Shimada A."/>
            <person name="Toyoda A."/>
            <person name="Kuroki Y."/>
            <person name="Fujiyama A."/>
            <person name="Sasaki T."/>
            <person name="Shimizu A."/>
            <person name="Asakawa S."/>
            <person name="Shimizu N."/>
            <person name="Hashimoto S."/>
            <person name="Yang J."/>
            <person name="Lee Y."/>
            <person name="Matsushima K."/>
            <person name="Sugano S."/>
            <person name="Sakaizumi M."/>
            <person name="Narita T."/>
            <person name="Ohishi K."/>
            <person name="Haga S."/>
            <person name="Ohta F."/>
            <person name="Nomoto H."/>
            <person name="Nogata K."/>
            <person name="Morishita T."/>
            <person name="Endo T."/>
            <person name="Shin-I T."/>
            <person name="Takeda H."/>
            <person name="Morishita S."/>
            <person name="Kohara Y."/>
        </authorList>
    </citation>
    <scope>NUCLEOTIDE SEQUENCE [LARGE SCALE GENOMIC DNA]</scope>
    <source>
        <strain>Hd-rR</strain>
    </source>
</reference>
<dbReference type="InterPro" id="IPR028145">
    <property type="entry name" value="Synaptonemal_3"/>
</dbReference>
<reference evidence="2" key="3">
    <citation type="submission" date="2025-08" db="UniProtKB">
        <authorList>
            <consortium name="Ensembl"/>
        </authorList>
    </citation>
    <scope>IDENTIFICATION</scope>
    <source>
        <strain evidence="2">HNI</strain>
    </source>
</reference>
<dbReference type="Pfam" id="PF15191">
    <property type="entry name" value="Synaptonemal_3"/>
    <property type="match status" value="1"/>
</dbReference>
<feature type="region of interest" description="Disordered" evidence="1">
    <location>
        <begin position="72"/>
        <end position="95"/>
    </location>
</feature>
<dbReference type="Proteomes" id="UP000265180">
    <property type="component" value="Chromosome 10"/>
</dbReference>
<accession>A0A3P9K929</accession>
<dbReference type="GO" id="GO:0007131">
    <property type="term" value="P:reciprocal meiotic recombination"/>
    <property type="evidence" value="ECO:0007669"/>
    <property type="project" value="InterPro"/>
</dbReference>
<dbReference type="AlphaFoldDB" id="A0A3P9K929"/>
<evidence type="ECO:0000313" key="3">
    <source>
        <dbReference type="Proteomes" id="UP000265180"/>
    </source>
</evidence>
<evidence type="ECO:0000313" key="2">
    <source>
        <dbReference type="Ensembl" id="ENSORLP00020004872.1"/>
    </source>
</evidence>